<dbReference type="Proteomes" id="UP000186922">
    <property type="component" value="Unassembled WGS sequence"/>
</dbReference>
<dbReference type="SUPFAM" id="SSF53067">
    <property type="entry name" value="Actin-like ATPase domain"/>
    <property type="match status" value="1"/>
</dbReference>
<organism evidence="4 5">
    <name type="scientific">Ramazzottius varieornatus</name>
    <name type="common">Water bear</name>
    <name type="synonym">Tardigrade</name>
    <dbReference type="NCBI Taxonomy" id="947166"/>
    <lineage>
        <taxon>Eukaryota</taxon>
        <taxon>Metazoa</taxon>
        <taxon>Ecdysozoa</taxon>
        <taxon>Tardigrada</taxon>
        <taxon>Eutardigrada</taxon>
        <taxon>Parachela</taxon>
        <taxon>Hypsibioidea</taxon>
        <taxon>Ramazzottiidae</taxon>
        <taxon>Ramazzottius</taxon>
    </lineage>
</organism>
<dbReference type="Pfam" id="PF00012">
    <property type="entry name" value="HSP70"/>
    <property type="match status" value="1"/>
</dbReference>
<dbReference type="GO" id="GO:0005524">
    <property type="term" value="F:ATP binding"/>
    <property type="evidence" value="ECO:0007669"/>
    <property type="project" value="UniProtKB-KW"/>
</dbReference>
<evidence type="ECO:0000313" key="5">
    <source>
        <dbReference type="Proteomes" id="UP000186922"/>
    </source>
</evidence>
<dbReference type="InterPro" id="IPR013126">
    <property type="entry name" value="Hsp_70_fam"/>
</dbReference>
<evidence type="ECO:0000256" key="2">
    <source>
        <dbReference type="ARBA" id="ARBA00022741"/>
    </source>
</evidence>
<dbReference type="AlphaFoldDB" id="A0A1D1VLA9"/>
<keyword evidence="2" id="KW-0547">Nucleotide-binding</keyword>
<proteinExistence type="inferred from homology"/>
<protein>
    <submittedName>
        <fullName evidence="4">HSP70-9</fullName>
    </submittedName>
</protein>
<comment type="similarity">
    <text evidence="1">Belongs to the heat shock protein 70 family.</text>
</comment>
<evidence type="ECO:0000256" key="3">
    <source>
        <dbReference type="ARBA" id="ARBA00022840"/>
    </source>
</evidence>
<sequence>MTSRLGFGIDLGTSNCSAAIYYGKQEKLVIVDDNNGSKITPSYVRYGSDGSIVVGTPAKADLSLNTATPSIKSNVSLFYAGKTLKCSATGRGECSMLLKTHSRTSRSSSEVAEWTG</sequence>
<keyword evidence="5" id="KW-1185">Reference proteome</keyword>
<dbReference type="InterPro" id="IPR018181">
    <property type="entry name" value="Heat_shock_70_CS"/>
</dbReference>
<dbReference type="PROSITE" id="PS00297">
    <property type="entry name" value="HSP70_1"/>
    <property type="match status" value="1"/>
</dbReference>
<comment type="caution">
    <text evidence="4">The sequence shown here is derived from an EMBL/GenBank/DDBJ whole genome shotgun (WGS) entry which is preliminary data.</text>
</comment>
<dbReference type="EMBL" id="BDGG01000006">
    <property type="protein sequence ID" value="GAV00913.1"/>
    <property type="molecule type" value="Genomic_DNA"/>
</dbReference>
<dbReference type="InterPro" id="IPR043129">
    <property type="entry name" value="ATPase_NBD"/>
</dbReference>
<dbReference type="OrthoDB" id="2401965at2759"/>
<dbReference type="STRING" id="947166.A0A1D1VLA9"/>
<keyword evidence="3" id="KW-0067">ATP-binding</keyword>
<dbReference type="GO" id="GO:0140662">
    <property type="term" value="F:ATP-dependent protein folding chaperone"/>
    <property type="evidence" value="ECO:0007669"/>
    <property type="project" value="InterPro"/>
</dbReference>
<gene>
    <name evidence="4" type="primary">RvY_11696-1</name>
    <name evidence="4" type="synonym">RvY_11696.1</name>
    <name evidence="4" type="ORF">RvY_11696</name>
</gene>
<evidence type="ECO:0000256" key="1">
    <source>
        <dbReference type="ARBA" id="ARBA00007381"/>
    </source>
</evidence>
<dbReference type="Gene3D" id="3.30.420.40">
    <property type="match status" value="1"/>
</dbReference>
<evidence type="ECO:0000313" key="4">
    <source>
        <dbReference type="EMBL" id="GAV00913.1"/>
    </source>
</evidence>
<reference evidence="4 5" key="1">
    <citation type="journal article" date="2016" name="Nat. Commun.">
        <title>Extremotolerant tardigrade genome and improved radiotolerance of human cultured cells by tardigrade-unique protein.</title>
        <authorList>
            <person name="Hashimoto T."/>
            <person name="Horikawa D.D."/>
            <person name="Saito Y."/>
            <person name="Kuwahara H."/>
            <person name="Kozuka-Hata H."/>
            <person name="Shin-I T."/>
            <person name="Minakuchi Y."/>
            <person name="Ohishi K."/>
            <person name="Motoyama A."/>
            <person name="Aizu T."/>
            <person name="Enomoto A."/>
            <person name="Kondo K."/>
            <person name="Tanaka S."/>
            <person name="Hara Y."/>
            <person name="Koshikawa S."/>
            <person name="Sagara H."/>
            <person name="Miura T."/>
            <person name="Yokobori S."/>
            <person name="Miyagawa K."/>
            <person name="Suzuki Y."/>
            <person name="Kubo T."/>
            <person name="Oyama M."/>
            <person name="Kohara Y."/>
            <person name="Fujiyama A."/>
            <person name="Arakawa K."/>
            <person name="Katayama T."/>
            <person name="Toyoda A."/>
            <person name="Kunieda T."/>
        </authorList>
    </citation>
    <scope>NUCLEOTIDE SEQUENCE [LARGE SCALE GENOMIC DNA]</scope>
    <source>
        <strain evidence="4 5">YOKOZUNA-1</strain>
    </source>
</reference>
<accession>A0A1D1VLA9</accession>
<name>A0A1D1VLA9_RAMVA</name>